<keyword evidence="4" id="KW-1185">Reference proteome</keyword>
<proteinExistence type="predicted"/>
<evidence type="ECO:0000313" key="3">
    <source>
        <dbReference type="EMBL" id="VDP78472.1"/>
    </source>
</evidence>
<reference evidence="5" key="1">
    <citation type="submission" date="2016-06" db="UniProtKB">
        <authorList>
            <consortium name="WormBaseParasite"/>
        </authorList>
    </citation>
    <scope>IDENTIFICATION</scope>
</reference>
<evidence type="ECO:0000256" key="1">
    <source>
        <dbReference type="SAM" id="Phobius"/>
    </source>
</evidence>
<dbReference type="Proteomes" id="UP000279833">
    <property type="component" value="Unassembled WGS sequence"/>
</dbReference>
<dbReference type="EMBL" id="UZAK01048943">
    <property type="protein sequence ID" value="VDP78472.1"/>
    <property type="molecule type" value="Genomic_DNA"/>
</dbReference>
<reference evidence="3 4" key="2">
    <citation type="submission" date="2018-11" db="EMBL/GenBank/DDBJ databases">
        <authorList>
            <consortium name="Pathogen Informatics"/>
        </authorList>
    </citation>
    <scope>NUCLEOTIDE SEQUENCE [LARGE SCALE GENOMIC DNA]</scope>
    <source>
        <strain evidence="3">Dakar</strain>
        <strain evidence="4">Dakar, Senegal</strain>
    </source>
</reference>
<feature type="transmembrane region" description="Helical" evidence="1">
    <location>
        <begin position="166"/>
        <end position="195"/>
    </location>
</feature>
<accession>A0A183L4P4</accession>
<feature type="transmembrane region" description="Helical" evidence="1">
    <location>
        <begin position="137"/>
        <end position="160"/>
    </location>
</feature>
<organism evidence="5">
    <name type="scientific">Schistosoma curassoni</name>
    <dbReference type="NCBI Taxonomy" id="6186"/>
    <lineage>
        <taxon>Eukaryota</taxon>
        <taxon>Metazoa</taxon>
        <taxon>Spiralia</taxon>
        <taxon>Lophotrochozoa</taxon>
        <taxon>Platyhelminthes</taxon>
        <taxon>Trematoda</taxon>
        <taxon>Digenea</taxon>
        <taxon>Strigeidida</taxon>
        <taxon>Schistosomatoidea</taxon>
        <taxon>Schistosomatidae</taxon>
        <taxon>Schistosoma</taxon>
    </lineage>
</organism>
<gene>
    <name evidence="3" type="ORF">SCUD_LOCUS22306</name>
</gene>
<dbReference type="GO" id="GO:0016020">
    <property type="term" value="C:membrane"/>
    <property type="evidence" value="ECO:0007669"/>
    <property type="project" value="InterPro"/>
</dbReference>
<name>A0A183L4P4_9TREM</name>
<dbReference type="STRING" id="6186.A0A183L4P4"/>
<keyword evidence="1" id="KW-1133">Transmembrane helix</keyword>
<keyword evidence="1" id="KW-0812">Transmembrane</keyword>
<dbReference type="AlphaFoldDB" id="A0A183L4P4"/>
<feature type="domain" description="CSC1/OSCA1-like 7TM region" evidence="2">
    <location>
        <begin position="58"/>
        <end position="109"/>
    </location>
</feature>
<evidence type="ECO:0000313" key="4">
    <source>
        <dbReference type="Proteomes" id="UP000279833"/>
    </source>
</evidence>
<sequence length="249" mass="27769">MHIIPLVPANNGSKIINISTINNTTSNNNNATINNNANNSSTPSSSSPFIPIGPQSFQWECVFMPDNGAFFVNYVITAAFIGTSLELVRFSELFNYACRLMCVKSQAEKAGVRKYFVERYNLYYAYLPSRIDSHIHWLAISCMLASVFLLQLNIFMFIVLRSNTVSHALVICSLLGLIFSAILIIFTIVTGWIMAGSSSARKLLFRNAHLVPTTEDVFVDQHSQYNSSVSVQRRGSNLNEITKAVSVFF</sequence>
<dbReference type="InterPro" id="IPR003864">
    <property type="entry name" value="CSC1/OSCA1-like_7TM"/>
</dbReference>
<dbReference type="Pfam" id="PF02714">
    <property type="entry name" value="RSN1_7TM"/>
    <property type="match status" value="1"/>
</dbReference>
<evidence type="ECO:0000313" key="5">
    <source>
        <dbReference type="WBParaSite" id="SCUD_0002230901-mRNA-1"/>
    </source>
</evidence>
<evidence type="ECO:0000259" key="2">
    <source>
        <dbReference type="Pfam" id="PF02714"/>
    </source>
</evidence>
<keyword evidence="1" id="KW-0472">Membrane</keyword>
<dbReference type="WBParaSite" id="SCUD_0002230901-mRNA-1">
    <property type="protein sequence ID" value="SCUD_0002230901-mRNA-1"/>
    <property type="gene ID" value="SCUD_0002230901"/>
</dbReference>
<protein>
    <submittedName>
        <fullName evidence="5">RSN1_7TM domain-containing protein</fullName>
    </submittedName>
</protein>